<keyword evidence="3" id="KW-1185">Reference proteome</keyword>
<comment type="caution">
    <text evidence="2">The sequence shown here is derived from an EMBL/GenBank/DDBJ whole genome shotgun (WGS) entry which is preliminary data.</text>
</comment>
<dbReference type="Proteomes" id="UP000698924">
    <property type="component" value="Unassembled WGS sequence"/>
</dbReference>
<protein>
    <submittedName>
        <fullName evidence="2">Uncharacterized protein</fullName>
    </submittedName>
</protein>
<feature type="compositionally biased region" description="Acidic residues" evidence="1">
    <location>
        <begin position="259"/>
        <end position="276"/>
    </location>
</feature>
<organism evidence="2 3">
    <name type="scientific">Caecibacteroides pullorum</name>
    <dbReference type="NCBI Taxonomy" id="2725562"/>
    <lineage>
        <taxon>Bacteria</taxon>
        <taxon>Pseudomonadati</taxon>
        <taxon>Bacteroidota</taxon>
        <taxon>Bacteroidia</taxon>
        <taxon>Bacteroidales</taxon>
        <taxon>Bacteroidaceae</taxon>
        <taxon>Caecibacteroides</taxon>
    </lineage>
</organism>
<name>A0AA40ZY39_9BACT</name>
<reference evidence="2 3" key="1">
    <citation type="journal article" date="2021" name="Sci. Rep.">
        <title>The distribution of antibiotic resistance genes in chicken gut microbiota commensals.</title>
        <authorList>
            <person name="Juricova H."/>
            <person name="Matiasovicova J."/>
            <person name="Kubasova T."/>
            <person name="Cejkova D."/>
            <person name="Rychlik I."/>
        </authorList>
    </citation>
    <scope>NUCLEOTIDE SEQUENCE [LARGE SCALE GENOMIC DNA]</scope>
    <source>
        <strain evidence="2 3">An421</strain>
    </source>
</reference>
<evidence type="ECO:0000313" key="3">
    <source>
        <dbReference type="Proteomes" id="UP000698924"/>
    </source>
</evidence>
<dbReference type="Pfam" id="PF19775">
    <property type="entry name" value="DUF6261"/>
    <property type="match status" value="1"/>
</dbReference>
<dbReference type="RefSeq" id="WP_204973453.1">
    <property type="nucleotide sequence ID" value="NZ_JAAZTS010000053.1"/>
</dbReference>
<gene>
    <name evidence="2" type="ORF">H6D15_14980</name>
</gene>
<evidence type="ECO:0000313" key="2">
    <source>
        <dbReference type="EMBL" id="MBM6858876.1"/>
    </source>
</evidence>
<proteinExistence type="predicted"/>
<accession>A0AA40ZY39</accession>
<feature type="region of interest" description="Disordered" evidence="1">
    <location>
        <begin position="239"/>
        <end position="276"/>
    </location>
</feature>
<dbReference type="EMBL" id="JACJMO010000055">
    <property type="protein sequence ID" value="MBM6858876.1"/>
    <property type="molecule type" value="Genomic_DNA"/>
</dbReference>
<evidence type="ECO:0000256" key="1">
    <source>
        <dbReference type="SAM" id="MobiDB-lite"/>
    </source>
</evidence>
<sequence>MKEIIYDFSRSKARNPQHAQFATDALAAIPQDVAEARGFAAQRTAFAAAVANELECFQPDKGYLETSEIVAADQARDKLFLFYKQIIQAYADYQPDADKQKAGSTLAFAFREAGDVPRLDYASETSTLTDLVEKLRQEPYVAALAAIGLADAPDELEAANTAFNTIYLKRSAAERDRAQSWSMKTLRPVTDDAFNALAKAINALYAVNEMVTDDADVRTALGKVIDDVNAILIRLKKTIGQSTSGTPSDGSSTGTDPEPTPEPEPGGDEGEGGSPL</sequence>
<feature type="compositionally biased region" description="Low complexity" evidence="1">
    <location>
        <begin position="242"/>
        <end position="257"/>
    </location>
</feature>
<dbReference type="InterPro" id="IPR046228">
    <property type="entry name" value="DUF6261"/>
</dbReference>
<dbReference type="AlphaFoldDB" id="A0AA40ZY39"/>